<keyword evidence="5 8" id="KW-0547">Nucleotide-binding</keyword>
<dbReference type="PANTHER" id="PTHR43033:SF1">
    <property type="entry name" value="TRNA(ILE)-LYSIDINE SYNTHASE-RELATED"/>
    <property type="match status" value="1"/>
</dbReference>
<dbReference type="Gene3D" id="3.40.50.620">
    <property type="entry name" value="HUPs"/>
    <property type="match status" value="1"/>
</dbReference>
<keyword evidence="6 8" id="KW-0067">ATP-binding</keyword>
<protein>
    <recommendedName>
        <fullName evidence="8">tRNA(Ile)-lysidine synthase</fullName>
        <ecNumber evidence="8">6.3.4.19</ecNumber>
    </recommendedName>
    <alternativeName>
        <fullName evidence="8">tRNA(Ile)-2-lysyl-cytidine synthase</fullName>
    </alternativeName>
    <alternativeName>
        <fullName evidence="8">tRNA(Ile)-lysidine synthetase</fullName>
    </alternativeName>
</protein>
<dbReference type="InterPro" id="IPR011063">
    <property type="entry name" value="TilS/TtcA_N"/>
</dbReference>
<dbReference type="HAMAP" id="MF_01161">
    <property type="entry name" value="tRNA_Ile_lys_synt"/>
    <property type="match status" value="1"/>
</dbReference>
<feature type="binding site" evidence="8">
    <location>
        <begin position="36"/>
        <end position="41"/>
    </location>
    <ligand>
        <name>ATP</name>
        <dbReference type="ChEBI" id="CHEBI:30616"/>
    </ligand>
</feature>
<dbReference type="SMART" id="SM00977">
    <property type="entry name" value="TilS_C"/>
    <property type="match status" value="1"/>
</dbReference>
<comment type="catalytic activity">
    <reaction evidence="7 8">
        <text>cytidine(34) in tRNA(Ile2) + L-lysine + ATP = lysidine(34) in tRNA(Ile2) + AMP + diphosphate + H(+)</text>
        <dbReference type="Rhea" id="RHEA:43744"/>
        <dbReference type="Rhea" id="RHEA-COMP:10625"/>
        <dbReference type="Rhea" id="RHEA-COMP:10670"/>
        <dbReference type="ChEBI" id="CHEBI:15378"/>
        <dbReference type="ChEBI" id="CHEBI:30616"/>
        <dbReference type="ChEBI" id="CHEBI:32551"/>
        <dbReference type="ChEBI" id="CHEBI:33019"/>
        <dbReference type="ChEBI" id="CHEBI:82748"/>
        <dbReference type="ChEBI" id="CHEBI:83665"/>
        <dbReference type="ChEBI" id="CHEBI:456215"/>
        <dbReference type="EC" id="6.3.4.19"/>
    </reaction>
</comment>
<dbReference type="GO" id="GO:0005524">
    <property type="term" value="F:ATP binding"/>
    <property type="evidence" value="ECO:0007669"/>
    <property type="project" value="UniProtKB-UniRule"/>
</dbReference>
<comment type="subcellular location">
    <subcellularLocation>
        <location evidence="1 8">Cytoplasm</location>
    </subcellularLocation>
</comment>
<dbReference type="GO" id="GO:0006400">
    <property type="term" value="P:tRNA modification"/>
    <property type="evidence" value="ECO:0007669"/>
    <property type="project" value="UniProtKB-UniRule"/>
</dbReference>
<evidence type="ECO:0000256" key="2">
    <source>
        <dbReference type="ARBA" id="ARBA00022490"/>
    </source>
</evidence>
<evidence type="ECO:0000256" key="3">
    <source>
        <dbReference type="ARBA" id="ARBA00022598"/>
    </source>
</evidence>
<dbReference type="InterPro" id="IPR015262">
    <property type="entry name" value="tRNA_Ile_lys_synt_subst-bd"/>
</dbReference>
<dbReference type="CDD" id="cd01992">
    <property type="entry name" value="TilS_N"/>
    <property type="match status" value="1"/>
</dbReference>
<dbReference type="InterPro" id="IPR014729">
    <property type="entry name" value="Rossmann-like_a/b/a_fold"/>
</dbReference>
<evidence type="ECO:0000256" key="7">
    <source>
        <dbReference type="ARBA" id="ARBA00048539"/>
    </source>
</evidence>
<dbReference type="InterPro" id="IPR012795">
    <property type="entry name" value="tRNA_Ile_lys_synt_N"/>
</dbReference>
<name>A0A3S8ZR84_9NEIS</name>
<dbReference type="Gene3D" id="1.20.59.20">
    <property type="match status" value="1"/>
</dbReference>
<organism evidence="10 11">
    <name type="scientific">Iodobacter ciconiae</name>
    <dbReference type="NCBI Taxonomy" id="2496266"/>
    <lineage>
        <taxon>Bacteria</taxon>
        <taxon>Pseudomonadati</taxon>
        <taxon>Pseudomonadota</taxon>
        <taxon>Betaproteobacteria</taxon>
        <taxon>Neisseriales</taxon>
        <taxon>Chitinibacteraceae</taxon>
        <taxon>Iodobacter</taxon>
    </lineage>
</organism>
<dbReference type="EC" id="6.3.4.19" evidence="8"/>
<accession>A0A3S8ZR84</accession>
<evidence type="ECO:0000256" key="4">
    <source>
        <dbReference type="ARBA" id="ARBA00022694"/>
    </source>
</evidence>
<evidence type="ECO:0000313" key="11">
    <source>
        <dbReference type="Proteomes" id="UP000282438"/>
    </source>
</evidence>
<evidence type="ECO:0000256" key="6">
    <source>
        <dbReference type="ARBA" id="ARBA00022840"/>
    </source>
</evidence>
<dbReference type="SUPFAM" id="SSF52402">
    <property type="entry name" value="Adenine nucleotide alpha hydrolases-like"/>
    <property type="match status" value="1"/>
</dbReference>
<evidence type="ECO:0000256" key="1">
    <source>
        <dbReference type="ARBA" id="ARBA00004496"/>
    </source>
</evidence>
<dbReference type="OrthoDB" id="9807403at2"/>
<evidence type="ECO:0000313" key="10">
    <source>
        <dbReference type="EMBL" id="AZN35931.1"/>
    </source>
</evidence>
<dbReference type="NCBIfam" id="TIGR02433">
    <property type="entry name" value="lysidine_TilS_C"/>
    <property type="match status" value="1"/>
</dbReference>
<comment type="similarity">
    <text evidence="8">Belongs to the tRNA(Ile)-lysidine synthase family.</text>
</comment>
<sequence length="444" mass="49132">MHSPLFSSFKSGSLLERVEQKLSRFLPHSTLCVGLSGGLDSVVLLHLLATLRHSQLFVLRALHVHHGLSPNADAWAQFAMDCAANLGVKCAVERVSLAPFLKQGTEGAARTARYAAFARQDCDVILLAQHCDDQAETVLLNLLRGSGLRGLAAMPEYRSLNQKMGILRPLLGVARAELAAYAAEQGLIWVEDESNHNPRYDRNFLRNDVFPRLNAVWPSANNTLARVARHVAEADELLLEVACSDFAVCVQDNVFDLSVDFSPLRLRNVLRYWLVQNGLQLDARAFEELIRTAVSSAADAQPVLIWRKSAVRRYRQKLYITLAEIELIEPVMLPWQPEINLKSGCLSWREAEVGIALEILKGADFELRPRVGGECLRLFVGGARKALKQLYQDAGVPPWLRQNIPLVYLNGELAAVPGLGVDAAFCTSGQVVVPYWRPSLGGID</sequence>
<keyword evidence="2 8" id="KW-0963">Cytoplasm</keyword>
<feature type="domain" description="Lysidine-tRNA(Ile) synthetase C-terminal" evidence="9">
    <location>
        <begin position="365"/>
        <end position="436"/>
    </location>
</feature>
<evidence type="ECO:0000256" key="8">
    <source>
        <dbReference type="HAMAP-Rule" id="MF_01161"/>
    </source>
</evidence>
<dbReference type="Pfam" id="PF01171">
    <property type="entry name" value="ATP_bind_3"/>
    <property type="match status" value="1"/>
</dbReference>
<comment type="domain">
    <text evidence="8">The N-terminal region contains the highly conserved SGGXDS motif, predicted to be a P-loop motif involved in ATP binding.</text>
</comment>
<dbReference type="Proteomes" id="UP000282438">
    <property type="component" value="Chromosome"/>
</dbReference>
<dbReference type="EMBL" id="CP034433">
    <property type="protein sequence ID" value="AZN35931.1"/>
    <property type="molecule type" value="Genomic_DNA"/>
</dbReference>
<dbReference type="InterPro" id="IPR012094">
    <property type="entry name" value="tRNA_Ile_lys_synt"/>
</dbReference>
<keyword evidence="4 8" id="KW-0819">tRNA processing</keyword>
<reference evidence="10 11" key="1">
    <citation type="submission" date="2018-12" db="EMBL/GenBank/DDBJ databases">
        <title>Complete genome sequence of Iodobacter sp. H11R3.</title>
        <authorList>
            <person name="Bae J.-W."/>
        </authorList>
    </citation>
    <scope>NUCLEOTIDE SEQUENCE [LARGE SCALE GENOMIC DNA]</scope>
    <source>
        <strain evidence="10 11">H11R3</strain>
    </source>
</reference>
<keyword evidence="11" id="KW-1185">Reference proteome</keyword>
<dbReference type="KEGG" id="iod:EJO50_05200"/>
<dbReference type="RefSeq" id="WP_125972128.1">
    <property type="nucleotide sequence ID" value="NZ_CP034433.1"/>
</dbReference>
<dbReference type="SUPFAM" id="SSF82829">
    <property type="entry name" value="MesJ substrate recognition domain-like"/>
    <property type="match status" value="1"/>
</dbReference>
<comment type="function">
    <text evidence="8">Ligates lysine onto the cytidine present at position 34 of the AUA codon-specific tRNA(Ile) that contains the anticodon CAU, in an ATP-dependent manner. Cytidine is converted to lysidine, thus changing the amino acid specificity of the tRNA from methionine to isoleucine.</text>
</comment>
<dbReference type="Pfam" id="PF09179">
    <property type="entry name" value="TilS"/>
    <property type="match status" value="1"/>
</dbReference>
<proteinExistence type="inferred from homology"/>
<dbReference type="AlphaFoldDB" id="A0A3S8ZR84"/>
<dbReference type="InterPro" id="IPR012796">
    <property type="entry name" value="Lysidine-tRNA-synth_C"/>
</dbReference>
<dbReference type="SUPFAM" id="SSF56037">
    <property type="entry name" value="PheT/TilS domain"/>
    <property type="match status" value="1"/>
</dbReference>
<evidence type="ECO:0000256" key="5">
    <source>
        <dbReference type="ARBA" id="ARBA00022741"/>
    </source>
</evidence>
<dbReference type="GO" id="GO:0005737">
    <property type="term" value="C:cytoplasm"/>
    <property type="evidence" value="ECO:0007669"/>
    <property type="project" value="UniProtKB-SubCell"/>
</dbReference>
<dbReference type="GO" id="GO:0032267">
    <property type="term" value="F:tRNA(Ile)-lysidine synthase activity"/>
    <property type="evidence" value="ECO:0007669"/>
    <property type="project" value="UniProtKB-EC"/>
</dbReference>
<dbReference type="PANTHER" id="PTHR43033">
    <property type="entry name" value="TRNA(ILE)-LYSIDINE SYNTHASE-RELATED"/>
    <property type="match status" value="1"/>
</dbReference>
<dbReference type="NCBIfam" id="TIGR02432">
    <property type="entry name" value="lysidine_TilS_N"/>
    <property type="match status" value="1"/>
</dbReference>
<evidence type="ECO:0000259" key="9">
    <source>
        <dbReference type="SMART" id="SM00977"/>
    </source>
</evidence>
<dbReference type="Pfam" id="PF11734">
    <property type="entry name" value="TilS_C"/>
    <property type="match status" value="1"/>
</dbReference>
<keyword evidence="3 8" id="KW-0436">Ligase</keyword>
<gene>
    <name evidence="8 10" type="primary">tilS</name>
    <name evidence="10" type="ORF">EJO50_05200</name>
</gene>